<keyword evidence="1" id="KW-1133">Transmembrane helix</keyword>
<name>A0A7T6Z8D7_9BACI</name>
<feature type="transmembrane region" description="Helical" evidence="1">
    <location>
        <begin position="139"/>
        <end position="163"/>
    </location>
</feature>
<dbReference type="Pfam" id="PF12730">
    <property type="entry name" value="ABC2_membrane_4"/>
    <property type="match status" value="1"/>
</dbReference>
<dbReference type="EMBL" id="CP054705">
    <property type="protein sequence ID" value="QQK78266.1"/>
    <property type="molecule type" value="Genomic_DNA"/>
</dbReference>
<evidence type="ECO:0000313" key="3">
    <source>
        <dbReference type="Proteomes" id="UP000595823"/>
    </source>
</evidence>
<proteinExistence type="predicted"/>
<feature type="transmembrane region" description="Helical" evidence="1">
    <location>
        <begin position="222"/>
        <end position="244"/>
    </location>
</feature>
<keyword evidence="3" id="KW-1185">Reference proteome</keyword>
<feature type="transmembrane region" description="Helical" evidence="1">
    <location>
        <begin position="91"/>
        <end position="119"/>
    </location>
</feature>
<dbReference type="AlphaFoldDB" id="A0A7T6Z8D7"/>
<evidence type="ECO:0000256" key="1">
    <source>
        <dbReference type="SAM" id="Phobius"/>
    </source>
</evidence>
<feature type="transmembrane region" description="Helical" evidence="1">
    <location>
        <begin position="7"/>
        <end position="27"/>
    </location>
</feature>
<dbReference type="KEGG" id="scia:HUG15_10120"/>
<dbReference type="GO" id="GO:0140359">
    <property type="term" value="F:ABC-type transporter activity"/>
    <property type="evidence" value="ECO:0007669"/>
    <property type="project" value="InterPro"/>
</dbReference>
<dbReference type="PANTHER" id="PTHR37305:SF1">
    <property type="entry name" value="MEMBRANE PROTEIN"/>
    <property type="match status" value="1"/>
</dbReference>
<gene>
    <name evidence="2" type="ORF">HUG15_10120</name>
</gene>
<evidence type="ECO:0000313" key="2">
    <source>
        <dbReference type="EMBL" id="QQK78266.1"/>
    </source>
</evidence>
<organism evidence="2 3">
    <name type="scientific">Salicibibacter cibarius</name>
    <dbReference type="NCBI Taxonomy" id="2743000"/>
    <lineage>
        <taxon>Bacteria</taxon>
        <taxon>Bacillati</taxon>
        <taxon>Bacillota</taxon>
        <taxon>Bacilli</taxon>
        <taxon>Bacillales</taxon>
        <taxon>Bacillaceae</taxon>
        <taxon>Salicibibacter</taxon>
    </lineage>
</organism>
<feature type="transmembrane region" description="Helical" evidence="1">
    <location>
        <begin position="170"/>
        <end position="191"/>
    </location>
</feature>
<keyword evidence="1" id="KW-0812">Transmembrane</keyword>
<sequence length="251" mass="27938">MKIYRRVGPRIMIGIIIAAVCILALIQNYSPTPPASMWNFAYDNIEVFVAFIIMFAVIIAAGSISGEFSKGTIKLLLIRPINRSKILLSKYVASLMFSFIMLVLSITLSLVVGGMFFGFEAPSQANVTTMDGSTVENVLPHFTSSIAFVSVDILMMVTIGFMISTIFHNSALAIGVTIFLRFAGPNIVLALQQYDWAKYILFANLNLRQHIGGVPYLEGLTMTFSVITLIVYFFIFIILTWWIFNKKDVAT</sequence>
<accession>A0A7T6Z8D7</accession>
<feature type="transmembrane region" description="Helical" evidence="1">
    <location>
        <begin position="47"/>
        <end position="70"/>
    </location>
</feature>
<reference evidence="2 3" key="1">
    <citation type="submission" date="2020-06" db="EMBL/GenBank/DDBJ databases">
        <title>Genomic analysis of Salicibibacter sp. NKC5-3.</title>
        <authorList>
            <person name="Oh Y.J."/>
        </authorList>
    </citation>
    <scope>NUCLEOTIDE SEQUENCE [LARGE SCALE GENOMIC DNA]</scope>
    <source>
        <strain evidence="2 3">NKC5-3</strain>
    </source>
</reference>
<dbReference type="PANTHER" id="PTHR37305">
    <property type="entry name" value="INTEGRAL MEMBRANE PROTEIN-RELATED"/>
    <property type="match status" value="1"/>
</dbReference>
<dbReference type="Proteomes" id="UP000595823">
    <property type="component" value="Chromosome"/>
</dbReference>
<keyword evidence="1" id="KW-0472">Membrane</keyword>
<protein>
    <submittedName>
        <fullName evidence="2">ABC transporter permease subunit</fullName>
    </submittedName>
</protein>
<dbReference type="GO" id="GO:0005886">
    <property type="term" value="C:plasma membrane"/>
    <property type="evidence" value="ECO:0007669"/>
    <property type="project" value="UniProtKB-SubCell"/>
</dbReference>